<evidence type="ECO:0000256" key="1">
    <source>
        <dbReference type="SAM" id="Phobius"/>
    </source>
</evidence>
<evidence type="ECO:0000313" key="2">
    <source>
        <dbReference type="EMBL" id="JAD45428.1"/>
    </source>
</evidence>
<organism evidence="2">
    <name type="scientific">Arundo donax</name>
    <name type="common">Giant reed</name>
    <name type="synonym">Donax arundinaceus</name>
    <dbReference type="NCBI Taxonomy" id="35708"/>
    <lineage>
        <taxon>Eukaryota</taxon>
        <taxon>Viridiplantae</taxon>
        <taxon>Streptophyta</taxon>
        <taxon>Embryophyta</taxon>
        <taxon>Tracheophyta</taxon>
        <taxon>Spermatophyta</taxon>
        <taxon>Magnoliopsida</taxon>
        <taxon>Liliopsida</taxon>
        <taxon>Poales</taxon>
        <taxon>Poaceae</taxon>
        <taxon>PACMAD clade</taxon>
        <taxon>Arundinoideae</taxon>
        <taxon>Arundineae</taxon>
        <taxon>Arundo</taxon>
    </lineage>
</organism>
<dbReference type="AlphaFoldDB" id="A0A0A9A655"/>
<accession>A0A0A9A655</accession>
<sequence>MPRSRHRATGAGVCWRVNVVDSICSCILGSKSISLFTFCFLSVLVFFWGVLCQVEERFWSWCAVCRVILVWA</sequence>
<name>A0A0A9A655_ARUDO</name>
<keyword evidence="1" id="KW-1133">Transmembrane helix</keyword>
<dbReference type="EMBL" id="GBRH01252467">
    <property type="protein sequence ID" value="JAD45428.1"/>
    <property type="molecule type" value="Transcribed_RNA"/>
</dbReference>
<reference evidence="2" key="1">
    <citation type="submission" date="2014-09" db="EMBL/GenBank/DDBJ databases">
        <authorList>
            <person name="Magalhaes I.L.F."/>
            <person name="Oliveira U."/>
            <person name="Santos F.R."/>
            <person name="Vidigal T.H.D.A."/>
            <person name="Brescovit A.D."/>
            <person name="Santos A.J."/>
        </authorList>
    </citation>
    <scope>NUCLEOTIDE SEQUENCE</scope>
    <source>
        <tissue evidence="2">Shoot tissue taken approximately 20 cm above the soil surface</tissue>
    </source>
</reference>
<keyword evidence="1" id="KW-0472">Membrane</keyword>
<reference evidence="2" key="2">
    <citation type="journal article" date="2015" name="Data Brief">
        <title>Shoot transcriptome of the giant reed, Arundo donax.</title>
        <authorList>
            <person name="Barrero R.A."/>
            <person name="Guerrero F.D."/>
            <person name="Moolhuijzen P."/>
            <person name="Goolsby J.A."/>
            <person name="Tidwell J."/>
            <person name="Bellgard S.E."/>
            <person name="Bellgard M.I."/>
        </authorList>
    </citation>
    <scope>NUCLEOTIDE SEQUENCE</scope>
    <source>
        <tissue evidence="2">Shoot tissue taken approximately 20 cm above the soil surface</tissue>
    </source>
</reference>
<proteinExistence type="predicted"/>
<feature type="transmembrane region" description="Helical" evidence="1">
    <location>
        <begin position="32"/>
        <end position="51"/>
    </location>
</feature>
<keyword evidence="1" id="KW-0812">Transmembrane</keyword>
<protein>
    <submittedName>
        <fullName evidence="2">Uncharacterized protein</fullName>
    </submittedName>
</protein>